<keyword evidence="1" id="KW-1003">Cell membrane</keyword>
<feature type="chain" id="PRO_5020918461" evidence="6">
    <location>
        <begin position="28"/>
        <end position="431"/>
    </location>
</feature>
<evidence type="ECO:0000313" key="7">
    <source>
        <dbReference type="EMBL" id="TFC01776.1"/>
    </source>
</evidence>
<organism evidence="7 8">
    <name type="scientific">Cryobacterium mannosilyticum</name>
    <dbReference type="NCBI Taxonomy" id="1259190"/>
    <lineage>
        <taxon>Bacteria</taxon>
        <taxon>Bacillati</taxon>
        <taxon>Actinomycetota</taxon>
        <taxon>Actinomycetes</taxon>
        <taxon>Micrococcales</taxon>
        <taxon>Microbacteriaceae</taxon>
        <taxon>Cryobacterium</taxon>
    </lineage>
</organism>
<keyword evidence="8" id="KW-1185">Reference proteome</keyword>
<evidence type="ECO:0000256" key="5">
    <source>
        <dbReference type="ARBA" id="ARBA00023288"/>
    </source>
</evidence>
<dbReference type="EMBL" id="SOFM01000040">
    <property type="protein sequence ID" value="TFC01776.1"/>
    <property type="molecule type" value="Genomic_DNA"/>
</dbReference>
<evidence type="ECO:0000256" key="4">
    <source>
        <dbReference type="ARBA" id="ARBA00023139"/>
    </source>
</evidence>
<keyword evidence="2 6" id="KW-0732">Signal</keyword>
<gene>
    <name evidence="7" type="ORF">E3O32_12960</name>
</gene>
<keyword evidence="5" id="KW-0449">Lipoprotein</keyword>
<dbReference type="AlphaFoldDB" id="A0A4R8W591"/>
<dbReference type="SUPFAM" id="SSF53850">
    <property type="entry name" value="Periplasmic binding protein-like II"/>
    <property type="match status" value="1"/>
</dbReference>
<dbReference type="InterPro" id="IPR050490">
    <property type="entry name" value="Bact_solute-bd_prot1"/>
</dbReference>
<dbReference type="Pfam" id="PF01547">
    <property type="entry name" value="SBP_bac_1"/>
    <property type="match status" value="1"/>
</dbReference>
<keyword evidence="3" id="KW-0472">Membrane</keyword>
<dbReference type="InterPro" id="IPR006059">
    <property type="entry name" value="SBP"/>
</dbReference>
<feature type="signal peptide" evidence="6">
    <location>
        <begin position="1"/>
        <end position="27"/>
    </location>
</feature>
<evidence type="ECO:0000256" key="1">
    <source>
        <dbReference type="ARBA" id="ARBA00022475"/>
    </source>
</evidence>
<sequence>MAKKLIAGVAVLAATALLAGCSSGASGSTGTGKVTGEITVLTNRTDIVDTTFKDYAAQFEKAYPGTKVKFEAIAKYETDVATRMSSGSYGDVLLIPNTVTKAQLPQFFEPLDSVKKLSETYRFVNEAAYDGKAYGVAQTGNAQGIVYNKKVWKAAGITDLPKTPDEFLADLSLIKDKTDAVPYYTNYKDGWPLSQWDGNRAITGDADESNKLIASDAPWATGQYHEITDGLLFDIVKDGLSEADPTTTDWETSKGSLGSGKVASMVLGSWSITQMQDAAVTAGGDKEDIGYLPFPYQVDGKFHSTVAGDYKNGISVKSENKATARAWIDWFAQKSGYAAAQGGLSPLVDGEVPAILADFTTAGVEYLELTPAPAGKETLENDIVSASEIDLTGNIYRAKLVDIARGAAQGDKASYFAELNKKWADAVKSIG</sequence>
<protein>
    <submittedName>
        <fullName evidence="7">Extracellular solute-binding protein</fullName>
    </submittedName>
</protein>
<dbReference type="Gene3D" id="3.40.190.10">
    <property type="entry name" value="Periplasmic binding protein-like II"/>
    <property type="match status" value="2"/>
</dbReference>
<evidence type="ECO:0000313" key="8">
    <source>
        <dbReference type="Proteomes" id="UP000297643"/>
    </source>
</evidence>
<evidence type="ECO:0000256" key="3">
    <source>
        <dbReference type="ARBA" id="ARBA00023136"/>
    </source>
</evidence>
<name>A0A4R8W591_9MICO</name>
<proteinExistence type="predicted"/>
<dbReference type="PANTHER" id="PTHR43649:SF33">
    <property type="entry name" value="POLYGALACTURONAN_RHAMNOGALACTURONAN-BINDING PROTEIN YTCQ"/>
    <property type="match status" value="1"/>
</dbReference>
<dbReference type="PANTHER" id="PTHR43649">
    <property type="entry name" value="ARABINOSE-BINDING PROTEIN-RELATED"/>
    <property type="match status" value="1"/>
</dbReference>
<reference evidence="7 8" key="1">
    <citation type="submission" date="2019-03" db="EMBL/GenBank/DDBJ databases">
        <title>Genomics of glacier-inhabiting Cryobacterium strains.</title>
        <authorList>
            <person name="Liu Q."/>
            <person name="Xin Y.-H."/>
        </authorList>
    </citation>
    <scope>NUCLEOTIDE SEQUENCE [LARGE SCALE GENOMIC DNA]</scope>
    <source>
        <strain evidence="7 8">RHLT2-21</strain>
    </source>
</reference>
<dbReference type="RefSeq" id="WP_134510149.1">
    <property type="nucleotide sequence ID" value="NZ_SOFM01000040.1"/>
</dbReference>
<keyword evidence="4" id="KW-0564">Palmitate</keyword>
<evidence type="ECO:0000256" key="6">
    <source>
        <dbReference type="SAM" id="SignalP"/>
    </source>
</evidence>
<accession>A0A4R8W591</accession>
<comment type="caution">
    <text evidence="7">The sequence shown here is derived from an EMBL/GenBank/DDBJ whole genome shotgun (WGS) entry which is preliminary data.</text>
</comment>
<dbReference type="PROSITE" id="PS51257">
    <property type="entry name" value="PROKAR_LIPOPROTEIN"/>
    <property type="match status" value="1"/>
</dbReference>
<evidence type="ECO:0000256" key="2">
    <source>
        <dbReference type="ARBA" id="ARBA00022729"/>
    </source>
</evidence>
<dbReference type="Proteomes" id="UP000297643">
    <property type="component" value="Unassembled WGS sequence"/>
</dbReference>